<dbReference type="PANTHER" id="PTHR47150:SF6">
    <property type="entry name" value="OS01G0872900 PROTEIN"/>
    <property type="match status" value="1"/>
</dbReference>
<evidence type="ECO:0000313" key="1">
    <source>
        <dbReference type="EMBL" id="WVZ66212.1"/>
    </source>
</evidence>
<organism evidence="1 2">
    <name type="scientific">Paspalum notatum var. saurae</name>
    <dbReference type="NCBI Taxonomy" id="547442"/>
    <lineage>
        <taxon>Eukaryota</taxon>
        <taxon>Viridiplantae</taxon>
        <taxon>Streptophyta</taxon>
        <taxon>Embryophyta</taxon>
        <taxon>Tracheophyta</taxon>
        <taxon>Spermatophyta</taxon>
        <taxon>Magnoliopsida</taxon>
        <taxon>Liliopsida</taxon>
        <taxon>Poales</taxon>
        <taxon>Poaceae</taxon>
        <taxon>PACMAD clade</taxon>
        <taxon>Panicoideae</taxon>
        <taxon>Andropogonodae</taxon>
        <taxon>Paspaleae</taxon>
        <taxon>Paspalinae</taxon>
        <taxon>Paspalum</taxon>
    </lineage>
</organism>
<reference evidence="1 2" key="1">
    <citation type="submission" date="2024-02" db="EMBL/GenBank/DDBJ databases">
        <title>High-quality chromosome-scale genome assembly of Pensacola bahiagrass (Paspalum notatum Flugge var. saurae).</title>
        <authorList>
            <person name="Vega J.M."/>
            <person name="Podio M."/>
            <person name="Orjuela J."/>
            <person name="Siena L.A."/>
            <person name="Pessino S.C."/>
            <person name="Combes M.C."/>
            <person name="Mariac C."/>
            <person name="Albertini E."/>
            <person name="Pupilli F."/>
            <person name="Ortiz J.P.A."/>
            <person name="Leblanc O."/>
        </authorList>
    </citation>
    <scope>NUCLEOTIDE SEQUENCE [LARGE SCALE GENOMIC DNA]</scope>
    <source>
        <strain evidence="1">R1</strain>
        <tissue evidence="1">Leaf</tissue>
    </source>
</reference>
<gene>
    <name evidence="1" type="ORF">U9M48_015469</name>
</gene>
<dbReference type="Pfam" id="PF04827">
    <property type="entry name" value="Plant_tran"/>
    <property type="match status" value="1"/>
</dbReference>
<dbReference type="PANTHER" id="PTHR47150">
    <property type="entry name" value="OS12G0169200 PROTEIN"/>
    <property type="match status" value="1"/>
</dbReference>
<dbReference type="InterPro" id="IPR006912">
    <property type="entry name" value="Harbinger_derived_prot"/>
</dbReference>
<dbReference type="Proteomes" id="UP001341281">
    <property type="component" value="Chromosome 03"/>
</dbReference>
<dbReference type="EMBL" id="CP144747">
    <property type="protein sequence ID" value="WVZ66212.1"/>
    <property type="molecule type" value="Genomic_DNA"/>
</dbReference>
<keyword evidence="2" id="KW-1185">Reference proteome</keyword>
<proteinExistence type="predicted"/>
<name>A0AAQ3T6M1_PASNO</name>
<accession>A0AAQ3T6M1</accession>
<protein>
    <recommendedName>
        <fullName evidence="3">DDE Tnp4 domain-containing protein</fullName>
    </recommendedName>
</protein>
<evidence type="ECO:0000313" key="2">
    <source>
        <dbReference type="Proteomes" id="UP001341281"/>
    </source>
</evidence>
<dbReference type="AlphaFoldDB" id="A0AAQ3T6M1"/>
<sequence length="422" mass="48338">MASSSDDDDSADEVEDIACAFNLLRLLKKRKRGRGHRGSVLGRETIPRPIQEGAERLQKDFFDDPPIYGPRFFRRRFRMRKELFLWIEEALLQYKPAYFKQGRDCTGKLGCSTRQKLAAAIFMLASGKDAFSFDRELRMGESTILEALHEFTRGIVHVFGKKYMRSPNQFDLERLLQTAEARGFPGMLGSLDCMHWVWESCPSGWKGQYKGHQGEPTVILEAVAGPDRWIWHCNFGCPGSYNDINVLHRSPLFDDLVSGHAPQVNFTVNGNTYNMGYYLADGIYPQWATLVKGIPLAQTAKQQLFDSLQAQYRKDVECAFGILQKKFGIVKGPSRNWFPVDMWYIMCTCVILHNMTVEDERDLDQVLEDEYDDGTAAPPLPRAHPTIDRIIAQRSKIQDKVVHRQLQHDLIEHIWAKFGPGD</sequence>
<evidence type="ECO:0008006" key="3">
    <source>
        <dbReference type="Google" id="ProtNLM"/>
    </source>
</evidence>